<organism evidence="1">
    <name type="scientific">marine sediment metagenome</name>
    <dbReference type="NCBI Taxonomy" id="412755"/>
    <lineage>
        <taxon>unclassified sequences</taxon>
        <taxon>metagenomes</taxon>
        <taxon>ecological metagenomes</taxon>
    </lineage>
</organism>
<evidence type="ECO:0000313" key="1">
    <source>
        <dbReference type="EMBL" id="KKN18693.1"/>
    </source>
</evidence>
<proteinExistence type="predicted"/>
<dbReference type="EMBL" id="LAZR01003403">
    <property type="protein sequence ID" value="KKN18693.1"/>
    <property type="molecule type" value="Genomic_DNA"/>
</dbReference>
<accession>A0A0F9RN20</accession>
<name>A0A0F9RN20_9ZZZZ</name>
<reference evidence="1" key="1">
    <citation type="journal article" date="2015" name="Nature">
        <title>Complex archaea that bridge the gap between prokaryotes and eukaryotes.</title>
        <authorList>
            <person name="Spang A."/>
            <person name="Saw J.H."/>
            <person name="Jorgensen S.L."/>
            <person name="Zaremba-Niedzwiedzka K."/>
            <person name="Martijn J."/>
            <person name="Lind A.E."/>
            <person name="van Eijk R."/>
            <person name="Schleper C."/>
            <person name="Guy L."/>
            <person name="Ettema T.J."/>
        </authorList>
    </citation>
    <scope>NUCLEOTIDE SEQUENCE</scope>
</reference>
<dbReference type="AlphaFoldDB" id="A0A0F9RN20"/>
<sequence>MPDHDPCCPCCKQAVHLAECMHVASLQAFMRGRPPMEVAEHLRSVVASWGGIEKLVERLRPVVAAACKHLESMGYCEECEDDTGYCQDEACTYCAISRATEGLRHGDELLKVADPPEGG</sequence>
<protein>
    <submittedName>
        <fullName evidence="1">Uncharacterized protein</fullName>
    </submittedName>
</protein>
<gene>
    <name evidence="1" type="ORF">LCGC14_0953090</name>
</gene>
<comment type="caution">
    <text evidence="1">The sequence shown here is derived from an EMBL/GenBank/DDBJ whole genome shotgun (WGS) entry which is preliminary data.</text>
</comment>